<comment type="caution">
    <text evidence="1">The sequence shown here is derived from an EMBL/GenBank/DDBJ whole genome shotgun (WGS) entry which is preliminary data.</text>
</comment>
<proteinExistence type="predicted"/>
<dbReference type="EMBL" id="JBFOLK010000012">
    <property type="protein sequence ID" value="KAL2472339.1"/>
    <property type="molecule type" value="Genomic_DNA"/>
</dbReference>
<gene>
    <name evidence="1" type="ORF">Adt_40475</name>
</gene>
<organism evidence="1 2">
    <name type="scientific">Abeliophyllum distichum</name>
    <dbReference type="NCBI Taxonomy" id="126358"/>
    <lineage>
        <taxon>Eukaryota</taxon>
        <taxon>Viridiplantae</taxon>
        <taxon>Streptophyta</taxon>
        <taxon>Embryophyta</taxon>
        <taxon>Tracheophyta</taxon>
        <taxon>Spermatophyta</taxon>
        <taxon>Magnoliopsida</taxon>
        <taxon>eudicotyledons</taxon>
        <taxon>Gunneridae</taxon>
        <taxon>Pentapetalae</taxon>
        <taxon>asterids</taxon>
        <taxon>lamiids</taxon>
        <taxon>Lamiales</taxon>
        <taxon>Oleaceae</taxon>
        <taxon>Forsythieae</taxon>
        <taxon>Abeliophyllum</taxon>
    </lineage>
</organism>
<accession>A0ABD1Q805</accession>
<reference evidence="2" key="1">
    <citation type="submission" date="2024-07" db="EMBL/GenBank/DDBJ databases">
        <title>Two chromosome-level genome assemblies of Korean endemic species Abeliophyllum distichum and Forsythia ovata (Oleaceae).</title>
        <authorList>
            <person name="Jang H."/>
        </authorList>
    </citation>
    <scope>NUCLEOTIDE SEQUENCE [LARGE SCALE GENOMIC DNA]</scope>
</reference>
<keyword evidence="2" id="KW-1185">Reference proteome</keyword>
<protein>
    <submittedName>
        <fullName evidence="1">Uncharacterized protein</fullName>
    </submittedName>
</protein>
<sequence length="127" mass="14649">MAFILMDYKFLLFFYYKEKGTDYASKSYQGFTNEASVGTQMVSAVPHPPMAKRAPQVSQAHQAPLTHHTSSAVLVIEQFYRYYPPTFNDGKDLLVAEELLRTIEKFFWHISCLDNHKVLCTEFMLIG</sequence>
<name>A0ABD1Q805_9LAMI</name>
<dbReference type="AlphaFoldDB" id="A0ABD1Q805"/>
<dbReference type="Proteomes" id="UP001604336">
    <property type="component" value="Unassembled WGS sequence"/>
</dbReference>
<evidence type="ECO:0000313" key="2">
    <source>
        <dbReference type="Proteomes" id="UP001604336"/>
    </source>
</evidence>
<evidence type="ECO:0000313" key="1">
    <source>
        <dbReference type="EMBL" id="KAL2472339.1"/>
    </source>
</evidence>